<protein>
    <submittedName>
        <fullName evidence="1">Uncharacterized protein</fullName>
    </submittedName>
</protein>
<organism evidence="1 2">
    <name type="scientific">Aureobasidium subglaciale (strain EXF-2481)</name>
    <name type="common">Aureobasidium pullulans var. subglaciale</name>
    <dbReference type="NCBI Taxonomy" id="1043005"/>
    <lineage>
        <taxon>Eukaryota</taxon>
        <taxon>Fungi</taxon>
        <taxon>Dikarya</taxon>
        <taxon>Ascomycota</taxon>
        <taxon>Pezizomycotina</taxon>
        <taxon>Dothideomycetes</taxon>
        <taxon>Dothideomycetidae</taxon>
        <taxon>Dothideales</taxon>
        <taxon>Saccotheciaceae</taxon>
        <taxon>Aureobasidium</taxon>
    </lineage>
</organism>
<evidence type="ECO:0000313" key="2">
    <source>
        <dbReference type="Proteomes" id="UP000030641"/>
    </source>
</evidence>
<dbReference type="HOGENOM" id="CLU_148133_0_0_1"/>
<name>A0A074YQY8_AURSE</name>
<dbReference type="RefSeq" id="XP_013348579.1">
    <property type="nucleotide sequence ID" value="XM_013493125.1"/>
</dbReference>
<sequence>MLSDSNDQTKLSRLEASLKEEVHQLRVQEAKLKATTESWSALVHLKDTLRAGFPEFGEPIDLNSPEAADLIDCNYLLVQNDIHTSRAFVDMKENYKKIKKILDRAQLIVDELAESDSENHVYSEMVKVLRGVDGLVEPRADWEILIKKLAALIAHAG</sequence>
<dbReference type="Proteomes" id="UP000030641">
    <property type="component" value="Unassembled WGS sequence"/>
</dbReference>
<gene>
    <name evidence="1" type="ORF">AUEXF2481DRAFT_116666</name>
</gene>
<accession>A0A074YQY8</accession>
<dbReference type="InParanoid" id="A0A074YQY8"/>
<evidence type="ECO:0000313" key="1">
    <source>
        <dbReference type="EMBL" id="KER00086.1"/>
    </source>
</evidence>
<proteinExistence type="predicted"/>
<dbReference type="EMBL" id="KL584749">
    <property type="protein sequence ID" value="KER00086.1"/>
    <property type="molecule type" value="Genomic_DNA"/>
</dbReference>
<keyword evidence="2" id="KW-1185">Reference proteome</keyword>
<reference evidence="1 2" key="1">
    <citation type="journal article" date="2014" name="BMC Genomics">
        <title>Genome sequencing of four Aureobasidium pullulans varieties: biotechnological potential, stress tolerance, and description of new species.</title>
        <authorList>
            <person name="Gostin Ar C."/>
            <person name="Ohm R.A."/>
            <person name="Kogej T."/>
            <person name="Sonjak S."/>
            <person name="Turk M."/>
            <person name="Zajc J."/>
            <person name="Zalar P."/>
            <person name="Grube M."/>
            <person name="Sun H."/>
            <person name="Han J."/>
            <person name="Sharma A."/>
            <person name="Chiniquy J."/>
            <person name="Ngan C.Y."/>
            <person name="Lipzen A."/>
            <person name="Barry K."/>
            <person name="Grigoriev I.V."/>
            <person name="Gunde-Cimerman N."/>
        </authorList>
    </citation>
    <scope>NUCLEOTIDE SEQUENCE [LARGE SCALE GENOMIC DNA]</scope>
    <source>
        <strain evidence="1 2">EXF-2481</strain>
    </source>
</reference>
<dbReference type="OrthoDB" id="3854798at2759"/>
<dbReference type="GeneID" id="25361945"/>
<dbReference type="AlphaFoldDB" id="A0A074YQY8"/>